<protein>
    <recommendedName>
        <fullName evidence="5">Protein kinase domain-containing protein</fullName>
    </recommendedName>
</protein>
<keyword evidence="1 3" id="KW-0547">Nucleotide-binding</keyword>
<dbReference type="SUPFAM" id="SSF56112">
    <property type="entry name" value="Protein kinase-like (PK-like)"/>
    <property type="match status" value="1"/>
</dbReference>
<feature type="compositionally biased region" description="Basic and acidic residues" evidence="4">
    <location>
        <begin position="426"/>
        <end position="444"/>
    </location>
</feature>
<evidence type="ECO:0000256" key="4">
    <source>
        <dbReference type="SAM" id="MobiDB-lite"/>
    </source>
</evidence>
<dbReference type="PROSITE" id="PS00108">
    <property type="entry name" value="PROTEIN_KINASE_ST"/>
    <property type="match status" value="1"/>
</dbReference>
<dbReference type="Pfam" id="PF00069">
    <property type="entry name" value="Pkinase"/>
    <property type="match status" value="1"/>
</dbReference>
<evidence type="ECO:0000313" key="6">
    <source>
        <dbReference type="EMBL" id="CAK8690735.1"/>
    </source>
</evidence>
<feature type="compositionally biased region" description="Low complexity" evidence="4">
    <location>
        <begin position="526"/>
        <end position="537"/>
    </location>
</feature>
<accession>A0ABP0GKM9</accession>
<evidence type="ECO:0000256" key="1">
    <source>
        <dbReference type="ARBA" id="ARBA00022741"/>
    </source>
</evidence>
<dbReference type="InterPro" id="IPR000719">
    <property type="entry name" value="Prot_kinase_dom"/>
</dbReference>
<comment type="caution">
    <text evidence="6">The sequence shown here is derived from an EMBL/GenBank/DDBJ whole genome shotgun (WGS) entry which is preliminary data.</text>
</comment>
<dbReference type="PROSITE" id="PS00107">
    <property type="entry name" value="PROTEIN_KINASE_ATP"/>
    <property type="match status" value="1"/>
</dbReference>
<dbReference type="Proteomes" id="UP001642483">
    <property type="component" value="Unassembled WGS sequence"/>
</dbReference>
<dbReference type="InterPro" id="IPR017441">
    <property type="entry name" value="Protein_kinase_ATP_BS"/>
</dbReference>
<feature type="compositionally biased region" description="Polar residues" evidence="4">
    <location>
        <begin position="364"/>
        <end position="383"/>
    </location>
</feature>
<evidence type="ECO:0000313" key="7">
    <source>
        <dbReference type="Proteomes" id="UP001642483"/>
    </source>
</evidence>
<dbReference type="EMBL" id="CAWYQH010000119">
    <property type="protein sequence ID" value="CAK8690735.1"/>
    <property type="molecule type" value="Genomic_DNA"/>
</dbReference>
<keyword evidence="7" id="KW-1185">Reference proteome</keyword>
<evidence type="ECO:0000256" key="2">
    <source>
        <dbReference type="ARBA" id="ARBA00022840"/>
    </source>
</evidence>
<feature type="domain" description="Protein kinase" evidence="5">
    <location>
        <begin position="36"/>
        <end position="316"/>
    </location>
</feature>
<feature type="compositionally biased region" description="Basic and acidic residues" evidence="4">
    <location>
        <begin position="470"/>
        <end position="483"/>
    </location>
</feature>
<name>A0ABP0GKM9_CLALP</name>
<sequence length="868" mass="97902">MSLSTVGMHHHAAIPIVGQQENNRHPTAKYKGLSRFEWLKQLGDGTFGAVHLYRTKDTHELVAIKMMKKKFYNWEECVNLREVRSLKKLNHVNVVKLKEVIREDNQLYFVFEYMKENLYQLMKDREKYLPETSIRNMMYQVLQGLAFMHKHGYFHRDMKPENLLCMGPELVKIADFGLAREIRSKPPYTEYVSTRWYRAPEVLLRSKNYSAPIDIWAIGCIMAELYALRPLFPGTSEMDEIFKLCQVLGTPAKADWPEGHQLANQMSFRWPQVVGVGLKSKVPNASQDGFQLMVEMLQWNPKKRPTATQALRHSYFSVGQSLGPKITQQQAMLKMHEQNKFGNIPQPVLQSTKPLPAVKQTELSFDQNTDSNKPSFAYNSKSNKPVAKQQVVDSSNSSAAKPQHQFKQEKPINKWNQNPPITKIASDSDHGYSPDFESREKRETNQNQPNISNKKSSLDDLFQTDFGSSKTEKQEEIQAERPPKQQPKASPLSTYKDILDDEELESLLGKASPSKSRLANSKTRLSGNASSKANNSGRQRTYGAGLSHYNQFHPEKRSGVLPAIGATNSKNSIRNGAQPMQYGLAGDFNSNNNASVQHDSLDHRHKLQRGSRRPLAQRNDSFWSELFSDEPSKQTKALPSIGNTNTFHSNKHESSLKPGANKSVRRRWRAAAGNERWDELDELNISASKFAATGKGIAKKKTDLEPMFGSPESKISHGLGRLDAGIPSAKVNVPRLSAKQHYLAQSRYLPGMKVKHIEPSTHWNKPRNHSPSSVYKPMGVSNLGSNQSKDYASASYIPSFATKKDVGSAGQRIQLPVGPSANYNTWKSRAPVAPIHQTVGQQTTNLRPQVVNDRLGRTDWKSKYGGAR</sequence>
<dbReference type="Gene3D" id="3.30.200.20">
    <property type="entry name" value="Phosphorylase Kinase, domain 1"/>
    <property type="match status" value="1"/>
</dbReference>
<dbReference type="SMART" id="SM00220">
    <property type="entry name" value="S_TKc"/>
    <property type="match status" value="1"/>
</dbReference>
<organism evidence="6 7">
    <name type="scientific">Clavelina lepadiformis</name>
    <name type="common">Light-bulb sea squirt</name>
    <name type="synonym">Ascidia lepadiformis</name>
    <dbReference type="NCBI Taxonomy" id="159417"/>
    <lineage>
        <taxon>Eukaryota</taxon>
        <taxon>Metazoa</taxon>
        <taxon>Chordata</taxon>
        <taxon>Tunicata</taxon>
        <taxon>Ascidiacea</taxon>
        <taxon>Aplousobranchia</taxon>
        <taxon>Clavelinidae</taxon>
        <taxon>Clavelina</taxon>
    </lineage>
</organism>
<feature type="compositionally biased region" description="Polar residues" evidence="4">
    <location>
        <begin position="445"/>
        <end position="455"/>
    </location>
</feature>
<dbReference type="InterPro" id="IPR011009">
    <property type="entry name" value="Kinase-like_dom_sf"/>
</dbReference>
<proteinExistence type="predicted"/>
<gene>
    <name evidence="6" type="ORF">CVLEPA_LOCUS23314</name>
</gene>
<dbReference type="CDD" id="cd07830">
    <property type="entry name" value="STKc_MAK_like"/>
    <property type="match status" value="1"/>
</dbReference>
<feature type="compositionally biased region" description="Polar residues" evidence="4">
    <location>
        <begin position="391"/>
        <end position="400"/>
    </location>
</feature>
<feature type="compositionally biased region" description="Polar residues" evidence="4">
    <location>
        <begin position="513"/>
        <end position="525"/>
    </location>
</feature>
<feature type="compositionally biased region" description="Polar residues" evidence="4">
    <location>
        <begin position="634"/>
        <end position="648"/>
    </location>
</feature>
<dbReference type="InterPro" id="IPR050117">
    <property type="entry name" value="MAPK"/>
</dbReference>
<evidence type="ECO:0000256" key="3">
    <source>
        <dbReference type="PROSITE-ProRule" id="PRU10141"/>
    </source>
</evidence>
<reference evidence="6 7" key="1">
    <citation type="submission" date="2024-02" db="EMBL/GenBank/DDBJ databases">
        <authorList>
            <person name="Daric V."/>
            <person name="Darras S."/>
        </authorList>
    </citation>
    <scope>NUCLEOTIDE SEQUENCE [LARGE SCALE GENOMIC DNA]</scope>
</reference>
<feature type="region of interest" description="Disordered" evidence="4">
    <location>
        <begin position="633"/>
        <end position="665"/>
    </location>
</feature>
<dbReference type="InterPro" id="IPR008271">
    <property type="entry name" value="Ser/Thr_kinase_AS"/>
</dbReference>
<feature type="region of interest" description="Disordered" evidence="4">
    <location>
        <begin position="364"/>
        <end position="543"/>
    </location>
</feature>
<feature type="binding site" evidence="3">
    <location>
        <position position="65"/>
    </location>
    <ligand>
        <name>ATP</name>
        <dbReference type="ChEBI" id="CHEBI:30616"/>
    </ligand>
</feature>
<keyword evidence="2 3" id="KW-0067">ATP-binding</keyword>
<dbReference type="PROSITE" id="PS50011">
    <property type="entry name" value="PROTEIN_KINASE_DOM"/>
    <property type="match status" value="1"/>
</dbReference>
<dbReference type="PANTHER" id="PTHR24055">
    <property type="entry name" value="MITOGEN-ACTIVATED PROTEIN KINASE"/>
    <property type="match status" value="1"/>
</dbReference>
<evidence type="ECO:0000259" key="5">
    <source>
        <dbReference type="PROSITE" id="PS50011"/>
    </source>
</evidence>
<dbReference type="Gene3D" id="1.10.510.10">
    <property type="entry name" value="Transferase(Phosphotransferase) domain 1"/>
    <property type="match status" value="1"/>
</dbReference>